<dbReference type="PROSITE" id="PS50090">
    <property type="entry name" value="MYB_LIKE"/>
    <property type="match status" value="3"/>
</dbReference>
<dbReference type="Proteomes" id="UP000325780">
    <property type="component" value="Unassembled WGS sequence"/>
</dbReference>
<dbReference type="InterPro" id="IPR017930">
    <property type="entry name" value="Myb_dom"/>
</dbReference>
<dbReference type="GO" id="GO:0001006">
    <property type="term" value="F:RNA polymerase III type 3 promoter sequence-specific DNA binding"/>
    <property type="evidence" value="ECO:0007669"/>
    <property type="project" value="TreeGrafter"/>
</dbReference>
<dbReference type="SMART" id="SM00717">
    <property type="entry name" value="SANT"/>
    <property type="match status" value="3"/>
</dbReference>
<feature type="domain" description="Myb-like" evidence="6">
    <location>
        <begin position="103"/>
        <end position="154"/>
    </location>
</feature>
<feature type="compositionally biased region" description="Low complexity" evidence="5">
    <location>
        <begin position="325"/>
        <end position="349"/>
    </location>
</feature>
<evidence type="ECO:0000256" key="1">
    <source>
        <dbReference type="ARBA" id="ARBA00023015"/>
    </source>
</evidence>
<keyword evidence="3" id="KW-0804">Transcription</keyword>
<evidence type="ECO:0000313" key="9">
    <source>
        <dbReference type="Proteomes" id="UP000325780"/>
    </source>
</evidence>
<feature type="region of interest" description="Disordered" evidence="5">
    <location>
        <begin position="255"/>
        <end position="296"/>
    </location>
</feature>
<evidence type="ECO:0000313" key="8">
    <source>
        <dbReference type="EMBL" id="KAE8151654.1"/>
    </source>
</evidence>
<feature type="domain" description="HTH myb-type" evidence="7">
    <location>
        <begin position="6"/>
        <end position="55"/>
    </location>
</feature>
<dbReference type="PROSITE" id="PS51294">
    <property type="entry name" value="HTH_MYB"/>
    <property type="match status" value="2"/>
</dbReference>
<feature type="domain" description="Myb-like" evidence="6">
    <location>
        <begin position="6"/>
        <end position="51"/>
    </location>
</feature>
<evidence type="ECO:0000259" key="6">
    <source>
        <dbReference type="PROSITE" id="PS50090"/>
    </source>
</evidence>
<dbReference type="CDD" id="cd00167">
    <property type="entry name" value="SANT"/>
    <property type="match status" value="2"/>
</dbReference>
<feature type="domain" description="HTH myb-type" evidence="7">
    <location>
        <begin position="58"/>
        <end position="106"/>
    </location>
</feature>
<dbReference type="InterPro" id="IPR001005">
    <property type="entry name" value="SANT/Myb"/>
</dbReference>
<protein>
    <submittedName>
        <fullName evidence="8">Homeodomain-like protein</fullName>
    </submittedName>
</protein>
<dbReference type="EMBL" id="ML742067">
    <property type="protein sequence ID" value="KAE8151654.1"/>
    <property type="molecule type" value="Genomic_DNA"/>
</dbReference>
<proteinExistence type="predicted"/>
<evidence type="ECO:0000256" key="3">
    <source>
        <dbReference type="ARBA" id="ARBA00023163"/>
    </source>
</evidence>
<keyword evidence="2 8" id="KW-0238">DNA-binding</keyword>
<reference evidence="8 9" key="1">
    <citation type="submission" date="2019-04" db="EMBL/GenBank/DDBJ databases">
        <title>Friends and foes A comparative genomics study of 23 Aspergillus species from section Flavi.</title>
        <authorList>
            <consortium name="DOE Joint Genome Institute"/>
            <person name="Kjaerbolling I."/>
            <person name="Vesth T."/>
            <person name="Frisvad J.C."/>
            <person name="Nybo J.L."/>
            <person name="Theobald S."/>
            <person name="Kildgaard S."/>
            <person name="Isbrandt T."/>
            <person name="Kuo A."/>
            <person name="Sato A."/>
            <person name="Lyhne E.K."/>
            <person name="Kogle M.E."/>
            <person name="Wiebenga A."/>
            <person name="Kun R.S."/>
            <person name="Lubbers R.J."/>
            <person name="Makela M.R."/>
            <person name="Barry K."/>
            <person name="Chovatia M."/>
            <person name="Clum A."/>
            <person name="Daum C."/>
            <person name="Haridas S."/>
            <person name="He G."/>
            <person name="LaButti K."/>
            <person name="Lipzen A."/>
            <person name="Mondo S."/>
            <person name="Riley R."/>
            <person name="Salamov A."/>
            <person name="Simmons B.A."/>
            <person name="Magnuson J.K."/>
            <person name="Henrissat B."/>
            <person name="Mortensen U.H."/>
            <person name="Larsen T.O."/>
            <person name="Devries R.P."/>
            <person name="Grigoriev I.V."/>
            <person name="Machida M."/>
            <person name="Baker S.E."/>
            <person name="Andersen M.R."/>
        </authorList>
    </citation>
    <scope>NUCLEOTIDE SEQUENCE [LARGE SCALE GENOMIC DNA]</scope>
    <source>
        <strain evidence="8 9">IBT 18842</strain>
    </source>
</reference>
<feature type="compositionally biased region" description="Polar residues" evidence="5">
    <location>
        <begin position="255"/>
        <end position="271"/>
    </location>
</feature>
<dbReference type="GO" id="GO:0042796">
    <property type="term" value="P:snRNA transcription by RNA polymerase III"/>
    <property type="evidence" value="ECO:0007669"/>
    <property type="project" value="TreeGrafter"/>
</dbReference>
<organism evidence="8 9">
    <name type="scientific">Aspergillus avenaceus</name>
    <dbReference type="NCBI Taxonomy" id="36643"/>
    <lineage>
        <taxon>Eukaryota</taxon>
        <taxon>Fungi</taxon>
        <taxon>Dikarya</taxon>
        <taxon>Ascomycota</taxon>
        <taxon>Pezizomycotina</taxon>
        <taxon>Eurotiomycetes</taxon>
        <taxon>Eurotiomycetidae</taxon>
        <taxon>Eurotiales</taxon>
        <taxon>Aspergillaceae</taxon>
        <taxon>Aspergillus</taxon>
        <taxon>Aspergillus subgen. Circumdati</taxon>
    </lineage>
</organism>
<dbReference type="Gene3D" id="1.10.10.60">
    <property type="entry name" value="Homeodomain-like"/>
    <property type="match status" value="3"/>
</dbReference>
<accession>A0A5N6TZF8</accession>
<feature type="region of interest" description="Disordered" evidence="5">
    <location>
        <begin position="190"/>
        <end position="225"/>
    </location>
</feature>
<dbReference type="PANTHER" id="PTHR46621">
    <property type="entry name" value="SNRNA-ACTIVATING PROTEIN COMPLEX SUBUNIT 4"/>
    <property type="match status" value="1"/>
</dbReference>
<sequence length="425" mass="48145">MDDNHKWTEAEDQILKAAVRQVEAPIDWLWIARHLPERSNKDCRKRWYQRFAGNTNFGSWMDAEDSRLRAAVARHGTKWPIISKEVGTRTSEQCSKRWKQVLDPNLDHSPWTLEEDNSLLTSVERHGRNWKMISEMYLKNRAALSLKNGYALLIRRRNRSKGMPQAMARMQTKSRSHSPRAIVMTEYQNNSQQLDNSAVLSDDPQLSEKELQDEAMTSNVEDDTVRSETAQYDWGDLDMATSSTTLGKGGYWSPDSNPFLSSSPFQSQMSNERPGIHDILGSPSCGPQSVTSMPQYNMTDFQGNLKHLFDSMSPLDNLPLDPNVSLGSTETSSGPSSGLSSGFSTRPSSVRVTAAPGMGEEQLSRPITPYRGEDWNNLFSLTVRCTKEKMEAIRQSVLETTSNMLCSEERDDDLIEMRFTVERKS</sequence>
<evidence type="ECO:0000259" key="7">
    <source>
        <dbReference type="PROSITE" id="PS51294"/>
    </source>
</evidence>
<evidence type="ECO:0000256" key="4">
    <source>
        <dbReference type="ARBA" id="ARBA00023242"/>
    </source>
</evidence>
<dbReference type="PANTHER" id="PTHR46621:SF1">
    <property type="entry name" value="SNRNA-ACTIVATING PROTEIN COMPLEX SUBUNIT 4"/>
    <property type="match status" value="1"/>
</dbReference>
<dbReference type="Pfam" id="PF00249">
    <property type="entry name" value="Myb_DNA-binding"/>
    <property type="match status" value="1"/>
</dbReference>
<feature type="domain" description="Myb-like" evidence="6">
    <location>
        <begin position="52"/>
        <end position="102"/>
    </location>
</feature>
<gene>
    <name evidence="8" type="ORF">BDV25DRAFT_138680</name>
</gene>
<feature type="compositionally biased region" description="Polar residues" evidence="5">
    <location>
        <begin position="190"/>
        <end position="199"/>
    </location>
</feature>
<keyword evidence="4" id="KW-0539">Nucleus</keyword>
<dbReference type="InterPro" id="IPR051575">
    <property type="entry name" value="Myb-like_DNA-bd"/>
</dbReference>
<keyword evidence="8" id="KW-0371">Homeobox</keyword>
<feature type="region of interest" description="Disordered" evidence="5">
    <location>
        <begin position="320"/>
        <end position="357"/>
    </location>
</feature>
<dbReference type="InterPro" id="IPR009057">
    <property type="entry name" value="Homeodomain-like_sf"/>
</dbReference>
<evidence type="ECO:0000256" key="2">
    <source>
        <dbReference type="ARBA" id="ARBA00023125"/>
    </source>
</evidence>
<keyword evidence="9" id="KW-1185">Reference proteome</keyword>
<keyword evidence="1" id="KW-0805">Transcription regulation</keyword>
<dbReference type="SUPFAM" id="SSF46689">
    <property type="entry name" value="Homeodomain-like"/>
    <property type="match status" value="2"/>
</dbReference>
<feature type="compositionally biased region" description="Polar residues" evidence="5">
    <location>
        <begin position="285"/>
        <end position="296"/>
    </location>
</feature>
<evidence type="ECO:0000256" key="5">
    <source>
        <dbReference type="SAM" id="MobiDB-lite"/>
    </source>
</evidence>
<dbReference type="GO" id="GO:0042795">
    <property type="term" value="P:snRNA transcription by RNA polymerase II"/>
    <property type="evidence" value="ECO:0007669"/>
    <property type="project" value="TreeGrafter"/>
</dbReference>
<dbReference type="AlphaFoldDB" id="A0A5N6TZF8"/>
<name>A0A5N6TZF8_ASPAV</name>
<dbReference type="Pfam" id="PF13921">
    <property type="entry name" value="Myb_DNA-bind_6"/>
    <property type="match status" value="1"/>
</dbReference>
<dbReference type="GO" id="GO:0000978">
    <property type="term" value="F:RNA polymerase II cis-regulatory region sequence-specific DNA binding"/>
    <property type="evidence" value="ECO:0007669"/>
    <property type="project" value="TreeGrafter"/>
</dbReference>
<dbReference type="OrthoDB" id="2143914at2759"/>
<dbReference type="GO" id="GO:0019185">
    <property type="term" value="C:snRNA-activating protein complex"/>
    <property type="evidence" value="ECO:0007669"/>
    <property type="project" value="TreeGrafter"/>
</dbReference>